<dbReference type="EMBL" id="KV078032">
    <property type="protein sequence ID" value="KZT80953.1"/>
    <property type="molecule type" value="Genomic_DNA"/>
</dbReference>
<accession>A0A2Z6ZUM2</accession>
<evidence type="ECO:0000313" key="2">
    <source>
        <dbReference type="Proteomes" id="UP000250235"/>
    </source>
</evidence>
<sequence>MVAGSGAARRASVAHEAAENCRTSSRARCLEWPLVCAKLAGRGSLGVARWSRIHGDAPCATLADHCRCCCATTPHAGHAPATQEAAEEALLVERKAPHVGRAMRDCAALVARKICWRRRRCRPAAAPTKLRRCRDGWSDFV</sequence>
<name>A0A2Z6ZUM2_9LAMI</name>
<dbReference type="AlphaFoldDB" id="A0A2Z6ZUM2"/>
<evidence type="ECO:0000313" key="1">
    <source>
        <dbReference type="EMBL" id="KZT80953.1"/>
    </source>
</evidence>
<gene>
    <name evidence="1" type="ORF">F511_45989</name>
</gene>
<protein>
    <submittedName>
        <fullName evidence="1">Uncharacterized protein</fullName>
    </submittedName>
</protein>
<proteinExistence type="predicted"/>
<keyword evidence="2" id="KW-1185">Reference proteome</keyword>
<dbReference type="Proteomes" id="UP000250235">
    <property type="component" value="Unassembled WGS sequence"/>
</dbReference>
<reference evidence="1 2" key="1">
    <citation type="journal article" date="2015" name="Proc. Natl. Acad. Sci. U.S.A.">
        <title>The resurrection genome of Boea hygrometrica: A blueprint for survival of dehydration.</title>
        <authorList>
            <person name="Xiao L."/>
            <person name="Yang G."/>
            <person name="Zhang L."/>
            <person name="Yang X."/>
            <person name="Zhao S."/>
            <person name="Ji Z."/>
            <person name="Zhou Q."/>
            <person name="Hu M."/>
            <person name="Wang Y."/>
            <person name="Chen M."/>
            <person name="Xu Y."/>
            <person name="Jin H."/>
            <person name="Xiao X."/>
            <person name="Hu G."/>
            <person name="Bao F."/>
            <person name="Hu Y."/>
            <person name="Wan P."/>
            <person name="Li L."/>
            <person name="Deng X."/>
            <person name="Kuang T."/>
            <person name="Xiang C."/>
            <person name="Zhu J.K."/>
            <person name="Oliver M.J."/>
            <person name="He Y."/>
        </authorList>
    </citation>
    <scope>NUCLEOTIDE SEQUENCE [LARGE SCALE GENOMIC DNA]</scope>
    <source>
        <strain evidence="2">cv. XS01</strain>
    </source>
</reference>
<organism evidence="1 2">
    <name type="scientific">Dorcoceras hygrometricum</name>
    <dbReference type="NCBI Taxonomy" id="472368"/>
    <lineage>
        <taxon>Eukaryota</taxon>
        <taxon>Viridiplantae</taxon>
        <taxon>Streptophyta</taxon>
        <taxon>Embryophyta</taxon>
        <taxon>Tracheophyta</taxon>
        <taxon>Spermatophyta</taxon>
        <taxon>Magnoliopsida</taxon>
        <taxon>eudicotyledons</taxon>
        <taxon>Gunneridae</taxon>
        <taxon>Pentapetalae</taxon>
        <taxon>asterids</taxon>
        <taxon>lamiids</taxon>
        <taxon>Lamiales</taxon>
        <taxon>Gesneriaceae</taxon>
        <taxon>Didymocarpoideae</taxon>
        <taxon>Trichosporeae</taxon>
        <taxon>Loxocarpinae</taxon>
        <taxon>Dorcoceras</taxon>
    </lineage>
</organism>